<gene>
    <name evidence="10" type="ORF">ACFQ03_24930</name>
</gene>
<evidence type="ECO:0000259" key="9">
    <source>
        <dbReference type="PROSITE" id="PS51755"/>
    </source>
</evidence>
<protein>
    <submittedName>
        <fullName evidence="10">Response regulator transcription factor</fullName>
    </submittedName>
</protein>
<dbReference type="Gene3D" id="1.10.10.10">
    <property type="entry name" value="Winged helix-like DNA-binding domain superfamily/Winged helix DNA-binding domain"/>
    <property type="match status" value="1"/>
</dbReference>
<dbReference type="InterPro" id="IPR016032">
    <property type="entry name" value="Sig_transdc_resp-reg_C-effctor"/>
</dbReference>
<dbReference type="PROSITE" id="PS50110">
    <property type="entry name" value="RESPONSE_REGULATORY"/>
    <property type="match status" value="1"/>
</dbReference>
<keyword evidence="5" id="KW-0804">Transcription</keyword>
<feature type="DNA-binding region" description="OmpR/PhoB-type" evidence="7">
    <location>
        <begin position="128"/>
        <end position="226"/>
    </location>
</feature>
<organism evidence="10 11">
    <name type="scientific">Paenibacillus residui</name>
    <dbReference type="NCBI Taxonomy" id="629724"/>
    <lineage>
        <taxon>Bacteria</taxon>
        <taxon>Bacillati</taxon>
        <taxon>Bacillota</taxon>
        <taxon>Bacilli</taxon>
        <taxon>Bacillales</taxon>
        <taxon>Paenibacillaceae</taxon>
        <taxon>Paenibacillus</taxon>
    </lineage>
</organism>
<name>A0ABW3DGE8_9BACL</name>
<dbReference type="PANTHER" id="PTHR48111:SF1">
    <property type="entry name" value="TWO-COMPONENT RESPONSE REGULATOR ORR33"/>
    <property type="match status" value="1"/>
</dbReference>
<evidence type="ECO:0000256" key="2">
    <source>
        <dbReference type="ARBA" id="ARBA00023012"/>
    </source>
</evidence>
<evidence type="ECO:0000256" key="1">
    <source>
        <dbReference type="ARBA" id="ARBA00022553"/>
    </source>
</evidence>
<dbReference type="SMART" id="SM00448">
    <property type="entry name" value="REC"/>
    <property type="match status" value="1"/>
</dbReference>
<dbReference type="CDD" id="cd00383">
    <property type="entry name" value="trans_reg_C"/>
    <property type="match status" value="1"/>
</dbReference>
<feature type="domain" description="OmpR/PhoB-type" evidence="9">
    <location>
        <begin position="128"/>
        <end position="226"/>
    </location>
</feature>
<dbReference type="Pfam" id="PF00486">
    <property type="entry name" value="Trans_reg_C"/>
    <property type="match status" value="1"/>
</dbReference>
<dbReference type="Proteomes" id="UP001597120">
    <property type="component" value="Unassembled WGS sequence"/>
</dbReference>
<keyword evidence="4 7" id="KW-0238">DNA-binding</keyword>
<evidence type="ECO:0000259" key="8">
    <source>
        <dbReference type="PROSITE" id="PS50110"/>
    </source>
</evidence>
<dbReference type="Gene3D" id="6.10.250.690">
    <property type="match status" value="1"/>
</dbReference>
<evidence type="ECO:0000313" key="10">
    <source>
        <dbReference type="EMBL" id="MFD0872371.1"/>
    </source>
</evidence>
<dbReference type="SUPFAM" id="SSF46894">
    <property type="entry name" value="C-terminal effector domain of the bipartite response regulators"/>
    <property type="match status" value="1"/>
</dbReference>
<dbReference type="Gene3D" id="3.40.50.2300">
    <property type="match status" value="1"/>
</dbReference>
<evidence type="ECO:0000256" key="6">
    <source>
        <dbReference type="PROSITE-ProRule" id="PRU00169"/>
    </source>
</evidence>
<comment type="caution">
    <text evidence="10">The sequence shown here is derived from an EMBL/GenBank/DDBJ whole genome shotgun (WGS) entry which is preliminary data.</text>
</comment>
<dbReference type="InterPro" id="IPR036388">
    <property type="entry name" value="WH-like_DNA-bd_sf"/>
</dbReference>
<proteinExistence type="predicted"/>
<dbReference type="SMART" id="SM00862">
    <property type="entry name" value="Trans_reg_C"/>
    <property type="match status" value="1"/>
</dbReference>
<evidence type="ECO:0000256" key="7">
    <source>
        <dbReference type="PROSITE-ProRule" id="PRU01091"/>
    </source>
</evidence>
<dbReference type="InterPro" id="IPR001867">
    <property type="entry name" value="OmpR/PhoB-type_DNA-bd"/>
</dbReference>
<keyword evidence="3" id="KW-0805">Transcription regulation</keyword>
<dbReference type="InterPro" id="IPR001789">
    <property type="entry name" value="Sig_transdc_resp-reg_receiver"/>
</dbReference>
<sequence length="228" mass="26326">MSRILLVEDEKVMAKNIAFFLEKEGYQIDIAYDGQTGLDMFQQASYDLLLLDWTLPRMDGLELCKTVRKQSNVPIMMITAKEEIMDKVVGLEVGADDYVTKPFHQRELLARIHALLRRHQAQPAASPDNTVEYEDLQLDKARLLLRYRGKSTPLTANEYKLLESMMRHPENVYSREMLFEQIWGMTTGFSDRTVDVNVSRLRKKITELTGKKYLHAVRGMGYRFGGEG</sequence>
<keyword evidence="2" id="KW-0902">Two-component regulatory system</keyword>
<keyword evidence="11" id="KW-1185">Reference proteome</keyword>
<dbReference type="InterPro" id="IPR039420">
    <property type="entry name" value="WalR-like"/>
</dbReference>
<dbReference type="EMBL" id="JBHTIU010000107">
    <property type="protein sequence ID" value="MFD0872371.1"/>
    <property type="molecule type" value="Genomic_DNA"/>
</dbReference>
<reference evidence="11" key="1">
    <citation type="journal article" date="2019" name="Int. J. Syst. Evol. Microbiol.">
        <title>The Global Catalogue of Microorganisms (GCM) 10K type strain sequencing project: providing services to taxonomists for standard genome sequencing and annotation.</title>
        <authorList>
            <consortium name="The Broad Institute Genomics Platform"/>
            <consortium name="The Broad Institute Genome Sequencing Center for Infectious Disease"/>
            <person name="Wu L."/>
            <person name="Ma J."/>
        </authorList>
    </citation>
    <scope>NUCLEOTIDE SEQUENCE [LARGE SCALE GENOMIC DNA]</scope>
    <source>
        <strain evidence="11">CCUG 57263</strain>
    </source>
</reference>
<dbReference type="SUPFAM" id="SSF52172">
    <property type="entry name" value="CheY-like"/>
    <property type="match status" value="1"/>
</dbReference>
<feature type="modified residue" description="4-aspartylphosphate" evidence="6">
    <location>
        <position position="52"/>
    </location>
</feature>
<dbReference type="PANTHER" id="PTHR48111">
    <property type="entry name" value="REGULATOR OF RPOS"/>
    <property type="match status" value="1"/>
</dbReference>
<dbReference type="PROSITE" id="PS51755">
    <property type="entry name" value="OMPR_PHOB"/>
    <property type="match status" value="1"/>
</dbReference>
<dbReference type="Pfam" id="PF00072">
    <property type="entry name" value="Response_reg"/>
    <property type="match status" value="1"/>
</dbReference>
<evidence type="ECO:0000256" key="3">
    <source>
        <dbReference type="ARBA" id="ARBA00023015"/>
    </source>
</evidence>
<evidence type="ECO:0000313" key="11">
    <source>
        <dbReference type="Proteomes" id="UP001597120"/>
    </source>
</evidence>
<dbReference type="InterPro" id="IPR011006">
    <property type="entry name" value="CheY-like_superfamily"/>
</dbReference>
<accession>A0ABW3DGE8</accession>
<keyword evidence="1 6" id="KW-0597">Phosphoprotein</keyword>
<evidence type="ECO:0000256" key="5">
    <source>
        <dbReference type="ARBA" id="ARBA00023163"/>
    </source>
</evidence>
<feature type="domain" description="Response regulatory" evidence="8">
    <location>
        <begin position="3"/>
        <end position="116"/>
    </location>
</feature>
<evidence type="ECO:0000256" key="4">
    <source>
        <dbReference type="ARBA" id="ARBA00023125"/>
    </source>
</evidence>
<dbReference type="RefSeq" id="WP_144941409.1">
    <property type="nucleotide sequence ID" value="NZ_JBHTIU010000107.1"/>
</dbReference>